<dbReference type="InterPro" id="IPR047048">
    <property type="entry name" value="TlyA"/>
</dbReference>
<keyword evidence="5" id="KW-0489">Methyltransferase</keyword>
<comment type="similarity">
    <text evidence="2">Belongs to the TlyA family.</text>
</comment>
<dbReference type="RefSeq" id="WP_092593429.1">
    <property type="nucleotide sequence ID" value="NZ_FMWL01000031.1"/>
</dbReference>
<reference evidence="5 6" key="1">
    <citation type="submission" date="2016-10" db="EMBL/GenBank/DDBJ databases">
        <authorList>
            <person name="de Groot N.N."/>
        </authorList>
    </citation>
    <scope>NUCLEOTIDE SEQUENCE [LARGE SCALE GENOMIC DNA]</scope>
    <source>
        <strain evidence="5 6">DSM 2784</strain>
    </source>
</reference>
<keyword evidence="5" id="KW-0808">Transferase</keyword>
<dbReference type="SUPFAM" id="SSF55174">
    <property type="entry name" value="Alpha-L RNA-binding motif"/>
    <property type="match status" value="1"/>
</dbReference>
<dbReference type="Gene3D" id="3.10.290.10">
    <property type="entry name" value="RNA-binding S4 domain"/>
    <property type="match status" value="1"/>
</dbReference>
<dbReference type="SUPFAM" id="SSF53335">
    <property type="entry name" value="S-adenosyl-L-methionine-dependent methyltransferases"/>
    <property type="match status" value="1"/>
</dbReference>
<accession>A0A1G5S6P0</accession>
<organism evidence="5 6">
    <name type="scientific">Acidaminobacter hydrogenoformans DSM 2784</name>
    <dbReference type="NCBI Taxonomy" id="1120920"/>
    <lineage>
        <taxon>Bacteria</taxon>
        <taxon>Bacillati</taxon>
        <taxon>Bacillota</taxon>
        <taxon>Clostridia</taxon>
        <taxon>Peptostreptococcales</taxon>
        <taxon>Acidaminobacteraceae</taxon>
        <taxon>Acidaminobacter</taxon>
    </lineage>
</organism>
<dbReference type="CDD" id="cd00165">
    <property type="entry name" value="S4"/>
    <property type="match status" value="1"/>
</dbReference>
<name>A0A1G5S6P0_9FIRM</name>
<dbReference type="SMART" id="SM00363">
    <property type="entry name" value="S4"/>
    <property type="match status" value="1"/>
</dbReference>
<evidence type="ECO:0000256" key="2">
    <source>
        <dbReference type="ARBA" id="ARBA00029460"/>
    </source>
</evidence>
<dbReference type="Proteomes" id="UP000199208">
    <property type="component" value="Unassembled WGS sequence"/>
</dbReference>
<dbReference type="STRING" id="1120920.SAMN03080599_03290"/>
<evidence type="ECO:0000313" key="6">
    <source>
        <dbReference type="Proteomes" id="UP000199208"/>
    </source>
</evidence>
<dbReference type="PANTHER" id="PTHR32319:SF0">
    <property type="entry name" value="BACTERIAL HEMOLYSIN-LIKE PROTEIN"/>
    <property type="match status" value="1"/>
</dbReference>
<dbReference type="Pfam" id="PF01728">
    <property type="entry name" value="FtsJ"/>
    <property type="match status" value="1"/>
</dbReference>
<dbReference type="Pfam" id="PF01479">
    <property type="entry name" value="S4"/>
    <property type="match status" value="1"/>
</dbReference>
<dbReference type="OrthoDB" id="9784736at2"/>
<gene>
    <name evidence="5" type="ORF">SAMN03080599_03290</name>
</gene>
<keyword evidence="1 3" id="KW-0694">RNA-binding</keyword>
<evidence type="ECO:0000256" key="3">
    <source>
        <dbReference type="PROSITE-ProRule" id="PRU00182"/>
    </source>
</evidence>
<proteinExistence type="inferred from homology"/>
<evidence type="ECO:0000313" key="5">
    <source>
        <dbReference type="EMBL" id="SCZ82034.1"/>
    </source>
</evidence>
<dbReference type="InterPro" id="IPR002877">
    <property type="entry name" value="RNA_MeTrfase_FtsJ_dom"/>
</dbReference>
<dbReference type="NCBIfam" id="TIGR00478">
    <property type="entry name" value="tly"/>
    <property type="match status" value="1"/>
</dbReference>
<dbReference type="GO" id="GO:0008168">
    <property type="term" value="F:methyltransferase activity"/>
    <property type="evidence" value="ECO:0007669"/>
    <property type="project" value="UniProtKB-KW"/>
</dbReference>
<evidence type="ECO:0000256" key="1">
    <source>
        <dbReference type="ARBA" id="ARBA00022884"/>
    </source>
</evidence>
<dbReference type="PIRSF" id="PIRSF005578">
    <property type="entry name" value="TlyA"/>
    <property type="match status" value="1"/>
</dbReference>
<feature type="domain" description="RNA-binding S4" evidence="4">
    <location>
        <begin position="4"/>
        <end position="69"/>
    </location>
</feature>
<keyword evidence="6" id="KW-1185">Reference proteome</keyword>
<dbReference type="GO" id="GO:0003723">
    <property type="term" value="F:RNA binding"/>
    <property type="evidence" value="ECO:0007669"/>
    <property type="project" value="UniProtKB-KW"/>
</dbReference>
<dbReference type="InterPro" id="IPR029063">
    <property type="entry name" value="SAM-dependent_MTases_sf"/>
</dbReference>
<dbReference type="EMBL" id="FMWL01000031">
    <property type="protein sequence ID" value="SCZ82034.1"/>
    <property type="molecule type" value="Genomic_DNA"/>
</dbReference>
<dbReference type="InterPro" id="IPR004538">
    <property type="entry name" value="Hemolysin_A/TlyA"/>
</dbReference>
<dbReference type="AlphaFoldDB" id="A0A1G5S6P0"/>
<sequence length="271" mass="30015">MSKTRLDVRLVEEGYFESREKAKGAIMAGIILVDGQRVDKAGTLIKDTSMVEMKGNGLKYVSRGGLKLEKAIEAYGLDLTGKRCMDIGASTGGFTDCMLQNGAALVYAVDVGYGQLDWKLRSDERVVNMERTNARHLTLESVDNMPVDFISVDVAFISLKLIFPVMTALLSTRGETVYLIKPQFEAGRESVGKHGVVRDPAIHEQVLRSVVSEAEKMGLYTVKLTYSPIKGPKGNVEFLCYASRDENREDLLKVDDHYISNLVKETHQTLG</sequence>
<dbReference type="PANTHER" id="PTHR32319">
    <property type="entry name" value="BACTERIAL HEMOLYSIN-LIKE PROTEIN"/>
    <property type="match status" value="1"/>
</dbReference>
<dbReference type="Gene3D" id="3.40.50.150">
    <property type="entry name" value="Vaccinia Virus protein VP39"/>
    <property type="match status" value="1"/>
</dbReference>
<dbReference type="GO" id="GO:0032259">
    <property type="term" value="P:methylation"/>
    <property type="evidence" value="ECO:0007669"/>
    <property type="project" value="UniProtKB-KW"/>
</dbReference>
<dbReference type="InterPro" id="IPR036986">
    <property type="entry name" value="S4_RNA-bd_sf"/>
</dbReference>
<evidence type="ECO:0000259" key="4">
    <source>
        <dbReference type="SMART" id="SM00363"/>
    </source>
</evidence>
<dbReference type="PROSITE" id="PS50889">
    <property type="entry name" value="S4"/>
    <property type="match status" value="1"/>
</dbReference>
<dbReference type="InterPro" id="IPR002942">
    <property type="entry name" value="S4_RNA-bd"/>
</dbReference>
<protein>
    <submittedName>
        <fullName evidence="5">23S rRNA (Cytidine1920-2'-O)/16S rRNA (Cytidine1409-2'-O)-methyltransferase</fullName>
    </submittedName>
</protein>